<dbReference type="PANTHER" id="PTHR35174:SF3">
    <property type="entry name" value="BLL7171 PROTEIN"/>
    <property type="match status" value="1"/>
</dbReference>
<comment type="similarity">
    <text evidence="1">Belongs to the YciI family.</text>
</comment>
<evidence type="ECO:0000259" key="2">
    <source>
        <dbReference type="Pfam" id="PF03795"/>
    </source>
</evidence>
<feature type="domain" description="YCII-related" evidence="2">
    <location>
        <begin position="3"/>
        <end position="115"/>
    </location>
</feature>
<dbReference type="InterPro" id="IPR005545">
    <property type="entry name" value="YCII"/>
</dbReference>
<dbReference type="Gene3D" id="3.30.70.1060">
    <property type="entry name" value="Dimeric alpha+beta barrel"/>
    <property type="match status" value="1"/>
</dbReference>
<dbReference type="AlphaFoldDB" id="A0A7Z0ITT2"/>
<dbReference type="RefSeq" id="WP_246321539.1">
    <property type="nucleotide sequence ID" value="NZ_JACBZR010000001.1"/>
</dbReference>
<dbReference type="Proteomes" id="UP000564496">
    <property type="component" value="Unassembled WGS sequence"/>
</dbReference>
<accession>A0A7Z0ITT2</accession>
<reference evidence="3 4" key="1">
    <citation type="submission" date="2020-07" db="EMBL/GenBank/DDBJ databases">
        <title>Sequencing the genomes of 1000 actinobacteria strains.</title>
        <authorList>
            <person name="Klenk H.-P."/>
        </authorList>
    </citation>
    <scope>NUCLEOTIDE SEQUENCE [LARGE SCALE GENOMIC DNA]</scope>
    <source>
        <strain evidence="3 4">DSM 26487</strain>
    </source>
</reference>
<sequence length="120" mass="13214">MTRYMVLLPTNEAFWAESTSEEKAAGYEVHGKFAKLLAERGHKVTGGAELHHSSAAKTLRKTDDGIVITDGPYAETVEHVTGFYVIETDDAADMLECCKVLAELETALEIREIVEHEGMS</sequence>
<dbReference type="SUPFAM" id="SSF54909">
    <property type="entry name" value="Dimeric alpha+beta barrel"/>
    <property type="match status" value="1"/>
</dbReference>
<organism evidence="3 4">
    <name type="scientific">Nocardioides panzhihuensis</name>
    <dbReference type="NCBI Taxonomy" id="860243"/>
    <lineage>
        <taxon>Bacteria</taxon>
        <taxon>Bacillati</taxon>
        <taxon>Actinomycetota</taxon>
        <taxon>Actinomycetes</taxon>
        <taxon>Propionibacteriales</taxon>
        <taxon>Nocardioidaceae</taxon>
        <taxon>Nocardioides</taxon>
    </lineage>
</organism>
<evidence type="ECO:0000313" key="4">
    <source>
        <dbReference type="Proteomes" id="UP000564496"/>
    </source>
</evidence>
<dbReference type="PANTHER" id="PTHR35174">
    <property type="entry name" value="BLL7171 PROTEIN-RELATED"/>
    <property type="match status" value="1"/>
</dbReference>
<comment type="caution">
    <text evidence="3">The sequence shown here is derived from an EMBL/GenBank/DDBJ whole genome shotgun (WGS) entry which is preliminary data.</text>
</comment>
<evidence type="ECO:0000313" key="3">
    <source>
        <dbReference type="EMBL" id="NYI79474.1"/>
    </source>
</evidence>
<dbReference type="InterPro" id="IPR011008">
    <property type="entry name" value="Dimeric_a/b-barrel"/>
</dbReference>
<protein>
    <recommendedName>
        <fullName evidence="2">YCII-related domain-containing protein</fullName>
    </recommendedName>
</protein>
<proteinExistence type="inferred from homology"/>
<name>A0A7Z0ITT2_9ACTN</name>
<dbReference type="EMBL" id="JACBZR010000001">
    <property type="protein sequence ID" value="NYI79474.1"/>
    <property type="molecule type" value="Genomic_DNA"/>
</dbReference>
<dbReference type="Pfam" id="PF03795">
    <property type="entry name" value="YCII"/>
    <property type="match status" value="1"/>
</dbReference>
<evidence type="ECO:0000256" key="1">
    <source>
        <dbReference type="ARBA" id="ARBA00007689"/>
    </source>
</evidence>
<keyword evidence="4" id="KW-1185">Reference proteome</keyword>
<gene>
    <name evidence="3" type="ORF">BJ988_004122</name>
</gene>